<dbReference type="Pfam" id="PF04397">
    <property type="entry name" value="LytTR"/>
    <property type="match status" value="1"/>
</dbReference>
<dbReference type="Proteomes" id="UP001464555">
    <property type="component" value="Unassembled WGS sequence"/>
</dbReference>
<feature type="domain" description="HTH LytTR-type" evidence="3">
    <location>
        <begin position="143"/>
        <end position="250"/>
    </location>
</feature>
<dbReference type="InterPro" id="IPR046947">
    <property type="entry name" value="LytR-like"/>
</dbReference>
<reference evidence="4 5" key="1">
    <citation type="submission" date="2024-04" db="EMBL/GenBank/DDBJ databases">
        <title>Flavobacterium sp. DGU11 16S ribosomal RNA gene Genome sequencing and assembly.</title>
        <authorList>
            <person name="Park S."/>
        </authorList>
    </citation>
    <scope>NUCLEOTIDE SEQUENCE [LARGE SCALE GENOMIC DNA]</scope>
    <source>
        <strain evidence="4 5">DGU11</strain>
    </source>
</reference>
<protein>
    <submittedName>
        <fullName evidence="4">LytTR family DNA-binding domain-containing protein</fullName>
    </submittedName>
</protein>
<dbReference type="PANTHER" id="PTHR37299:SF1">
    <property type="entry name" value="STAGE 0 SPORULATION PROTEIN A HOMOLOG"/>
    <property type="match status" value="1"/>
</dbReference>
<keyword evidence="5" id="KW-1185">Reference proteome</keyword>
<dbReference type="InterPro" id="IPR011006">
    <property type="entry name" value="CheY-like_superfamily"/>
</dbReference>
<name>A0ABU9HTD7_9FLAO</name>
<evidence type="ECO:0000256" key="1">
    <source>
        <dbReference type="PROSITE-ProRule" id="PRU00169"/>
    </source>
</evidence>
<dbReference type="InterPro" id="IPR001789">
    <property type="entry name" value="Sig_transdc_resp-reg_receiver"/>
</dbReference>
<evidence type="ECO:0000259" key="2">
    <source>
        <dbReference type="PROSITE" id="PS50110"/>
    </source>
</evidence>
<evidence type="ECO:0000313" key="4">
    <source>
        <dbReference type="EMBL" id="MEL1243435.1"/>
    </source>
</evidence>
<dbReference type="Gene3D" id="3.40.50.2300">
    <property type="match status" value="1"/>
</dbReference>
<gene>
    <name evidence="4" type="ORF">AAEO56_04105</name>
</gene>
<keyword evidence="1" id="KW-0597">Phosphoprotein</keyword>
<organism evidence="4 5">
    <name type="scientific">Flavobacterium arundinis</name>
    <dbReference type="NCBI Taxonomy" id="3139143"/>
    <lineage>
        <taxon>Bacteria</taxon>
        <taxon>Pseudomonadati</taxon>
        <taxon>Bacteroidota</taxon>
        <taxon>Flavobacteriia</taxon>
        <taxon>Flavobacteriales</taxon>
        <taxon>Flavobacteriaceae</taxon>
        <taxon>Flavobacterium</taxon>
    </lineage>
</organism>
<sequence>MIRAIIIEDEKPASDYLLALLQKSAPDLVVLAVIDNVKTAVAWLGNNTADLVFLDIHLGDDNSFSIFEKIKVTIPIIFTTAYNQYAIKAFRLHSIDYLLKPFSAEDLKQAMDKFRELKPKNEGINIQALIEAMNNKPAARERFMVASGQRIKSIPIGEVAYFLSEGRYVKLVAKTGEGYLLDQSLESVESEVDPNHFFRINRQVLVGFDAIRQMVAWSKSRVKLELNPPTDFDVVVSIDNSGDFKKWLNK</sequence>
<dbReference type="SUPFAM" id="SSF52172">
    <property type="entry name" value="CheY-like"/>
    <property type="match status" value="1"/>
</dbReference>
<keyword evidence="4" id="KW-0238">DNA-binding</keyword>
<accession>A0ABU9HTD7</accession>
<dbReference type="SMART" id="SM00850">
    <property type="entry name" value="LytTR"/>
    <property type="match status" value="1"/>
</dbReference>
<dbReference type="GO" id="GO:0003677">
    <property type="term" value="F:DNA binding"/>
    <property type="evidence" value="ECO:0007669"/>
    <property type="project" value="UniProtKB-KW"/>
</dbReference>
<dbReference type="EMBL" id="JBBYHR010000002">
    <property type="protein sequence ID" value="MEL1243435.1"/>
    <property type="molecule type" value="Genomic_DNA"/>
</dbReference>
<proteinExistence type="predicted"/>
<dbReference type="InterPro" id="IPR007492">
    <property type="entry name" value="LytTR_DNA-bd_dom"/>
</dbReference>
<dbReference type="PANTHER" id="PTHR37299">
    <property type="entry name" value="TRANSCRIPTIONAL REGULATOR-RELATED"/>
    <property type="match status" value="1"/>
</dbReference>
<dbReference type="RefSeq" id="WP_341695755.1">
    <property type="nucleotide sequence ID" value="NZ_JBBYHR010000002.1"/>
</dbReference>
<comment type="caution">
    <text evidence="4">The sequence shown here is derived from an EMBL/GenBank/DDBJ whole genome shotgun (WGS) entry which is preliminary data.</text>
</comment>
<feature type="domain" description="Response regulatory" evidence="2">
    <location>
        <begin position="3"/>
        <end position="115"/>
    </location>
</feature>
<dbReference type="Gene3D" id="2.40.50.1020">
    <property type="entry name" value="LytTr DNA-binding domain"/>
    <property type="match status" value="1"/>
</dbReference>
<dbReference type="PROSITE" id="PS50930">
    <property type="entry name" value="HTH_LYTTR"/>
    <property type="match status" value="1"/>
</dbReference>
<evidence type="ECO:0000259" key="3">
    <source>
        <dbReference type="PROSITE" id="PS50930"/>
    </source>
</evidence>
<dbReference type="Pfam" id="PF00072">
    <property type="entry name" value="Response_reg"/>
    <property type="match status" value="1"/>
</dbReference>
<evidence type="ECO:0000313" key="5">
    <source>
        <dbReference type="Proteomes" id="UP001464555"/>
    </source>
</evidence>
<dbReference type="SMART" id="SM00448">
    <property type="entry name" value="REC"/>
    <property type="match status" value="1"/>
</dbReference>
<dbReference type="PROSITE" id="PS50110">
    <property type="entry name" value="RESPONSE_REGULATORY"/>
    <property type="match status" value="1"/>
</dbReference>
<feature type="modified residue" description="4-aspartylphosphate" evidence="1">
    <location>
        <position position="55"/>
    </location>
</feature>